<gene>
    <name evidence="1" type="ORF">BDK51DRAFT_26905</name>
</gene>
<dbReference type="EMBL" id="KZ995508">
    <property type="protein sequence ID" value="RKO90535.1"/>
    <property type="molecule type" value="Genomic_DNA"/>
</dbReference>
<sequence length="136" mass="15138">MSFHYINGNWEVVSGLLDFKELEGSHMGDMVGRTVFGTLKWMGITWKSPTNPGPKFTSQLGAIIMYVRASLQRIATSNLSCKMKNMKNLALLPDVIRLWNSTLFTIPSAFHVKVTLSEFFVLSAADNSHLALDDLG</sequence>
<name>A0A4P9WFB8_9FUNG</name>
<accession>A0A4P9WFB8</accession>
<dbReference type="AlphaFoldDB" id="A0A4P9WFB8"/>
<organism evidence="1 2">
    <name type="scientific">Blyttiomyces helicus</name>
    <dbReference type="NCBI Taxonomy" id="388810"/>
    <lineage>
        <taxon>Eukaryota</taxon>
        <taxon>Fungi</taxon>
        <taxon>Fungi incertae sedis</taxon>
        <taxon>Chytridiomycota</taxon>
        <taxon>Chytridiomycota incertae sedis</taxon>
        <taxon>Chytridiomycetes</taxon>
        <taxon>Chytridiomycetes incertae sedis</taxon>
        <taxon>Blyttiomyces</taxon>
    </lineage>
</organism>
<reference evidence="2" key="1">
    <citation type="journal article" date="2018" name="Nat. Microbiol.">
        <title>Leveraging single-cell genomics to expand the fungal tree of life.</title>
        <authorList>
            <person name="Ahrendt S.R."/>
            <person name="Quandt C.A."/>
            <person name="Ciobanu D."/>
            <person name="Clum A."/>
            <person name="Salamov A."/>
            <person name="Andreopoulos B."/>
            <person name="Cheng J.F."/>
            <person name="Woyke T."/>
            <person name="Pelin A."/>
            <person name="Henrissat B."/>
            <person name="Reynolds N.K."/>
            <person name="Benny G.L."/>
            <person name="Smith M.E."/>
            <person name="James T.Y."/>
            <person name="Grigoriev I.V."/>
        </authorList>
    </citation>
    <scope>NUCLEOTIDE SEQUENCE [LARGE SCALE GENOMIC DNA]</scope>
</reference>
<evidence type="ECO:0000313" key="2">
    <source>
        <dbReference type="Proteomes" id="UP000269721"/>
    </source>
</evidence>
<keyword evidence="2" id="KW-1185">Reference proteome</keyword>
<evidence type="ECO:0000313" key="1">
    <source>
        <dbReference type="EMBL" id="RKO90535.1"/>
    </source>
</evidence>
<proteinExistence type="predicted"/>
<protein>
    <submittedName>
        <fullName evidence="1">Uncharacterized protein</fullName>
    </submittedName>
</protein>
<dbReference type="Proteomes" id="UP000269721">
    <property type="component" value="Unassembled WGS sequence"/>
</dbReference>